<dbReference type="GeneID" id="7843780"/>
<name>I7M278_TETTS</name>
<dbReference type="KEGG" id="tet:TTHERM_00136500"/>
<keyword evidence="2" id="KW-1185">Reference proteome</keyword>
<dbReference type="Proteomes" id="UP000009168">
    <property type="component" value="Unassembled WGS sequence"/>
</dbReference>
<sequence length="527" mass="61877">MMQDLYQLDLISNSNSCFDNIRGLLFPALFEEENNLVRIKELASHSQQNELLKRLILVKVNQNFDQKSSNLYRELALNMGFNLNIQIQESSYFEQQEVPTFQEHIEDQQNGGKLKRSSSFSNDENGQHIQENMMFYEIQNLFFGRIPLYVKSFLSSKKEYYQIHNQFNRVFFMDQNPFDLSSIYLIINSVCSFMECEYASNLFKSIQDFNNSQKQDQNLIPISEHDNAPKLDCLISNFKDNLLVELVQSLLAGEQINEKIRVSFTNQQIYFAFFLVMHVSKICTLSFGLGIKNEIDLGYFKNQEQNKTSFQINQEENGQSYCQNQQNCLNQFLQCQDCNLCANNIPSSIALDETTIPSSNSTEIQEDELFSETIFEEVGQREKIQSKLHNNIDKNIEYQEFCISSIEPFLSSSLLYAIDESHRCLKTEIYPFEELLQINKEHLQYYVQCLLHIKNYQQNPKILEQIPPEIKNFIKYLVFYPNKIDKKIAHGLKKHLQSFEAFSQFVQFITDCLLFANLNVFEYQNQF</sequence>
<dbReference type="RefSeq" id="XP_001019731.1">
    <property type="nucleotide sequence ID" value="XM_001019731.2"/>
</dbReference>
<dbReference type="HOGENOM" id="CLU_517328_0_0_1"/>
<organism evidence="1 2">
    <name type="scientific">Tetrahymena thermophila (strain SB210)</name>
    <dbReference type="NCBI Taxonomy" id="312017"/>
    <lineage>
        <taxon>Eukaryota</taxon>
        <taxon>Sar</taxon>
        <taxon>Alveolata</taxon>
        <taxon>Ciliophora</taxon>
        <taxon>Intramacronucleata</taxon>
        <taxon>Oligohymenophorea</taxon>
        <taxon>Hymenostomatida</taxon>
        <taxon>Tetrahymenina</taxon>
        <taxon>Tetrahymenidae</taxon>
        <taxon>Tetrahymena</taxon>
    </lineage>
</organism>
<reference evidence="2" key="1">
    <citation type="journal article" date="2006" name="PLoS Biol.">
        <title>Macronuclear genome sequence of the ciliate Tetrahymena thermophila, a model eukaryote.</title>
        <authorList>
            <person name="Eisen J.A."/>
            <person name="Coyne R.S."/>
            <person name="Wu M."/>
            <person name="Wu D."/>
            <person name="Thiagarajan M."/>
            <person name="Wortman J.R."/>
            <person name="Badger J.H."/>
            <person name="Ren Q."/>
            <person name="Amedeo P."/>
            <person name="Jones K.M."/>
            <person name="Tallon L.J."/>
            <person name="Delcher A.L."/>
            <person name="Salzberg S.L."/>
            <person name="Silva J.C."/>
            <person name="Haas B.J."/>
            <person name="Majoros W.H."/>
            <person name="Farzad M."/>
            <person name="Carlton J.M."/>
            <person name="Smith R.K. Jr."/>
            <person name="Garg J."/>
            <person name="Pearlman R.E."/>
            <person name="Karrer K.M."/>
            <person name="Sun L."/>
            <person name="Manning G."/>
            <person name="Elde N.C."/>
            <person name="Turkewitz A.P."/>
            <person name="Asai D.J."/>
            <person name="Wilkes D.E."/>
            <person name="Wang Y."/>
            <person name="Cai H."/>
            <person name="Collins K."/>
            <person name="Stewart B.A."/>
            <person name="Lee S.R."/>
            <person name="Wilamowska K."/>
            <person name="Weinberg Z."/>
            <person name="Ruzzo W.L."/>
            <person name="Wloga D."/>
            <person name="Gaertig J."/>
            <person name="Frankel J."/>
            <person name="Tsao C.-C."/>
            <person name="Gorovsky M.A."/>
            <person name="Keeling P.J."/>
            <person name="Waller R.F."/>
            <person name="Patron N.J."/>
            <person name="Cherry J.M."/>
            <person name="Stover N.A."/>
            <person name="Krieger C.J."/>
            <person name="del Toro C."/>
            <person name="Ryder H.F."/>
            <person name="Williamson S.C."/>
            <person name="Barbeau R.A."/>
            <person name="Hamilton E.P."/>
            <person name="Orias E."/>
        </authorList>
    </citation>
    <scope>NUCLEOTIDE SEQUENCE [LARGE SCALE GENOMIC DNA]</scope>
    <source>
        <strain evidence="2">SB210</strain>
    </source>
</reference>
<dbReference type="AlphaFoldDB" id="I7M278"/>
<proteinExistence type="predicted"/>
<gene>
    <name evidence="1" type="ORF">TTHERM_00136500</name>
</gene>
<accession>I7M278</accession>
<evidence type="ECO:0000313" key="2">
    <source>
        <dbReference type="Proteomes" id="UP000009168"/>
    </source>
</evidence>
<protein>
    <submittedName>
        <fullName evidence="1">Uncharacterized protein</fullName>
    </submittedName>
</protein>
<dbReference type="InParanoid" id="I7M278"/>
<dbReference type="EMBL" id="GG662639">
    <property type="protein sequence ID" value="EAR99486.1"/>
    <property type="molecule type" value="Genomic_DNA"/>
</dbReference>
<evidence type="ECO:0000313" key="1">
    <source>
        <dbReference type="EMBL" id="EAR99486.1"/>
    </source>
</evidence>